<dbReference type="PANTHER" id="PTHR43744">
    <property type="entry name" value="ABC TRANSPORTER PERMEASE PROTEIN MG189-RELATED-RELATED"/>
    <property type="match status" value="1"/>
</dbReference>
<name>A0A9D1V4T3_9FIRM</name>
<feature type="transmembrane region" description="Helical" evidence="7">
    <location>
        <begin position="111"/>
        <end position="135"/>
    </location>
</feature>
<feature type="domain" description="ABC transmembrane type-1" evidence="8">
    <location>
        <begin position="76"/>
        <end position="267"/>
    </location>
</feature>
<dbReference type="GO" id="GO:0005886">
    <property type="term" value="C:plasma membrane"/>
    <property type="evidence" value="ECO:0007669"/>
    <property type="project" value="UniProtKB-SubCell"/>
</dbReference>
<proteinExistence type="inferred from homology"/>
<comment type="similarity">
    <text evidence="7">Belongs to the binding-protein-dependent transport system permease family.</text>
</comment>
<feature type="transmembrane region" description="Helical" evidence="7">
    <location>
        <begin position="12"/>
        <end position="36"/>
    </location>
</feature>
<protein>
    <submittedName>
        <fullName evidence="9">Carbohydrate ABC transporter permease</fullName>
    </submittedName>
</protein>
<dbReference type="CDD" id="cd06261">
    <property type="entry name" value="TM_PBP2"/>
    <property type="match status" value="1"/>
</dbReference>
<dbReference type="EMBL" id="DXFW01000024">
    <property type="protein sequence ID" value="HIX06107.1"/>
    <property type="molecule type" value="Genomic_DNA"/>
</dbReference>
<evidence type="ECO:0000259" key="8">
    <source>
        <dbReference type="PROSITE" id="PS50928"/>
    </source>
</evidence>
<dbReference type="SUPFAM" id="SSF161098">
    <property type="entry name" value="MetI-like"/>
    <property type="match status" value="1"/>
</dbReference>
<dbReference type="PROSITE" id="PS51257">
    <property type="entry name" value="PROKAR_LIPOPROTEIN"/>
    <property type="match status" value="1"/>
</dbReference>
<keyword evidence="5 7" id="KW-1133">Transmembrane helix</keyword>
<reference evidence="9" key="2">
    <citation type="submission" date="2021-04" db="EMBL/GenBank/DDBJ databases">
        <authorList>
            <person name="Gilroy R."/>
        </authorList>
    </citation>
    <scope>NUCLEOTIDE SEQUENCE</scope>
    <source>
        <strain evidence="9">2239</strain>
    </source>
</reference>
<evidence type="ECO:0000256" key="5">
    <source>
        <dbReference type="ARBA" id="ARBA00022989"/>
    </source>
</evidence>
<comment type="caution">
    <text evidence="9">The sequence shown here is derived from an EMBL/GenBank/DDBJ whole genome shotgun (WGS) entry which is preliminary data.</text>
</comment>
<feature type="transmembrane region" description="Helical" evidence="7">
    <location>
        <begin position="246"/>
        <end position="267"/>
    </location>
</feature>
<dbReference type="InterPro" id="IPR035906">
    <property type="entry name" value="MetI-like_sf"/>
</dbReference>
<sequence length="282" mass="31458">MNKNYKLRANLVKLLSLVLLLVIIVISCFPFVLMFFGSFKEDYEIFTLTPKLLPQNGFSLDKYRQLFASWPFDKAMMNSIIVSVVTTAGACFFCTLSGFTFAKYRFPGKNILFILVLATLMLPLETRLVPTYMLFRSIGGADKLWSLILPGLTPAFGVFMMRQFASNGVPTETMEAARIEGASEARILFRIAFPMLAPGIFSLAILTFMNTWNDFLWPIIIMNRKENLTVTAMLRSIGDVSMNGGYGILLAAVTLSALPILVMYAVFNKQLVKGIVEGSGKE</sequence>
<dbReference type="Pfam" id="PF00528">
    <property type="entry name" value="BPD_transp_1"/>
    <property type="match status" value="1"/>
</dbReference>
<keyword evidence="4 7" id="KW-0812">Transmembrane</keyword>
<evidence type="ECO:0000256" key="4">
    <source>
        <dbReference type="ARBA" id="ARBA00022692"/>
    </source>
</evidence>
<feature type="transmembrane region" description="Helical" evidence="7">
    <location>
        <begin position="147"/>
        <end position="166"/>
    </location>
</feature>
<comment type="subcellular location">
    <subcellularLocation>
        <location evidence="1 7">Cell membrane</location>
        <topology evidence="1 7">Multi-pass membrane protein</topology>
    </subcellularLocation>
</comment>
<dbReference type="GO" id="GO:0055085">
    <property type="term" value="P:transmembrane transport"/>
    <property type="evidence" value="ECO:0007669"/>
    <property type="project" value="InterPro"/>
</dbReference>
<feature type="transmembrane region" description="Helical" evidence="7">
    <location>
        <begin position="187"/>
        <end position="209"/>
    </location>
</feature>
<organism evidence="9 10">
    <name type="scientific">Candidatus Allofournierella pullicola</name>
    <dbReference type="NCBI Taxonomy" id="2838596"/>
    <lineage>
        <taxon>Bacteria</taxon>
        <taxon>Bacillati</taxon>
        <taxon>Bacillota</taxon>
        <taxon>Clostridia</taxon>
        <taxon>Eubacteriales</taxon>
        <taxon>Oscillospiraceae</taxon>
        <taxon>Allofournierella</taxon>
    </lineage>
</organism>
<evidence type="ECO:0000313" key="10">
    <source>
        <dbReference type="Proteomes" id="UP000824193"/>
    </source>
</evidence>
<dbReference type="InterPro" id="IPR000515">
    <property type="entry name" value="MetI-like"/>
</dbReference>
<feature type="transmembrane region" description="Helical" evidence="7">
    <location>
        <begin position="80"/>
        <end position="99"/>
    </location>
</feature>
<dbReference type="Gene3D" id="1.10.3720.10">
    <property type="entry name" value="MetI-like"/>
    <property type="match status" value="1"/>
</dbReference>
<evidence type="ECO:0000256" key="2">
    <source>
        <dbReference type="ARBA" id="ARBA00022448"/>
    </source>
</evidence>
<evidence type="ECO:0000256" key="7">
    <source>
        <dbReference type="RuleBase" id="RU363032"/>
    </source>
</evidence>
<dbReference type="Proteomes" id="UP000824193">
    <property type="component" value="Unassembled WGS sequence"/>
</dbReference>
<keyword evidence="3" id="KW-1003">Cell membrane</keyword>
<dbReference type="PANTHER" id="PTHR43744:SF12">
    <property type="entry name" value="ABC TRANSPORTER PERMEASE PROTEIN MG189-RELATED"/>
    <property type="match status" value="1"/>
</dbReference>
<keyword evidence="2 7" id="KW-0813">Transport</keyword>
<keyword evidence="6 7" id="KW-0472">Membrane</keyword>
<accession>A0A9D1V4T3</accession>
<evidence type="ECO:0000313" key="9">
    <source>
        <dbReference type="EMBL" id="HIX06107.1"/>
    </source>
</evidence>
<evidence type="ECO:0000256" key="3">
    <source>
        <dbReference type="ARBA" id="ARBA00022475"/>
    </source>
</evidence>
<evidence type="ECO:0000256" key="6">
    <source>
        <dbReference type="ARBA" id="ARBA00023136"/>
    </source>
</evidence>
<evidence type="ECO:0000256" key="1">
    <source>
        <dbReference type="ARBA" id="ARBA00004651"/>
    </source>
</evidence>
<dbReference type="AlphaFoldDB" id="A0A9D1V4T3"/>
<gene>
    <name evidence="9" type="ORF">H9865_08425</name>
</gene>
<dbReference type="PROSITE" id="PS50928">
    <property type="entry name" value="ABC_TM1"/>
    <property type="match status" value="1"/>
</dbReference>
<reference evidence="9" key="1">
    <citation type="journal article" date="2021" name="PeerJ">
        <title>Extensive microbial diversity within the chicken gut microbiome revealed by metagenomics and culture.</title>
        <authorList>
            <person name="Gilroy R."/>
            <person name="Ravi A."/>
            <person name="Getino M."/>
            <person name="Pursley I."/>
            <person name="Horton D.L."/>
            <person name="Alikhan N.F."/>
            <person name="Baker D."/>
            <person name="Gharbi K."/>
            <person name="Hall N."/>
            <person name="Watson M."/>
            <person name="Adriaenssens E.M."/>
            <person name="Foster-Nyarko E."/>
            <person name="Jarju S."/>
            <person name="Secka A."/>
            <person name="Antonio M."/>
            <person name="Oren A."/>
            <person name="Chaudhuri R.R."/>
            <person name="La Ragione R."/>
            <person name="Hildebrand F."/>
            <person name="Pallen M.J."/>
        </authorList>
    </citation>
    <scope>NUCLEOTIDE SEQUENCE</scope>
    <source>
        <strain evidence="9">2239</strain>
    </source>
</reference>